<dbReference type="InterPro" id="IPR029058">
    <property type="entry name" value="AB_hydrolase_fold"/>
</dbReference>
<dbReference type="PANTHER" id="PTHR48081:SF25">
    <property type="entry name" value="PUTATIVE (AFU_ORTHOLOGUE AFUA_3G11560)-RELATED"/>
    <property type="match status" value="1"/>
</dbReference>
<dbReference type="EMBL" id="JH767573">
    <property type="protein sequence ID" value="EON65244.1"/>
    <property type="molecule type" value="Genomic_DNA"/>
</dbReference>
<reference evidence="4" key="1">
    <citation type="submission" date="2012-06" db="EMBL/GenBank/DDBJ databases">
        <title>The genome sequence of Coniosporium apollinis CBS 100218.</title>
        <authorList>
            <consortium name="The Broad Institute Genome Sequencing Platform"/>
            <person name="Cuomo C."/>
            <person name="Gorbushina A."/>
            <person name="Noack S."/>
            <person name="Walker B."/>
            <person name="Young S.K."/>
            <person name="Zeng Q."/>
            <person name="Gargeya S."/>
            <person name="Fitzgerald M."/>
            <person name="Haas B."/>
            <person name="Abouelleil A."/>
            <person name="Alvarado L."/>
            <person name="Arachchi H.M."/>
            <person name="Berlin A.M."/>
            <person name="Chapman S.B."/>
            <person name="Goldberg J."/>
            <person name="Griggs A."/>
            <person name="Gujja S."/>
            <person name="Hansen M."/>
            <person name="Howarth C."/>
            <person name="Imamovic A."/>
            <person name="Larimer J."/>
            <person name="McCowan C."/>
            <person name="Montmayeur A."/>
            <person name="Murphy C."/>
            <person name="Neiman D."/>
            <person name="Pearson M."/>
            <person name="Priest M."/>
            <person name="Roberts A."/>
            <person name="Saif S."/>
            <person name="Shea T."/>
            <person name="Sisk P."/>
            <person name="Sykes S."/>
            <person name="Wortman J."/>
            <person name="Nusbaum C."/>
            <person name="Birren B."/>
        </authorList>
    </citation>
    <scope>NUCLEOTIDE SEQUENCE [LARGE SCALE GENOMIC DNA]</scope>
    <source>
        <strain evidence="4">CBS 100218</strain>
    </source>
</reference>
<dbReference type="Gene3D" id="3.40.50.1820">
    <property type="entry name" value="alpha/beta hydrolase"/>
    <property type="match status" value="1"/>
</dbReference>
<dbReference type="SUPFAM" id="SSF53474">
    <property type="entry name" value="alpha/beta-Hydrolases"/>
    <property type="match status" value="1"/>
</dbReference>
<protein>
    <recommendedName>
        <fullName evidence="2">Alpha/beta hydrolase fold-3 domain-containing protein</fullName>
    </recommendedName>
</protein>
<sequence length="481" mass="53389">MDGSPSTIAKFLILKSPFILKTALFHSLWLSSTSTKWDLRTELTIKIIREVLNGEPWSISKQQKGTLKDPGVKGRMWISRVTMPAPTEDDLRQALFKAIDDMKEGDETYTRPTLEPVEAEWTGYRANVAKDAPEPSISEEEKYQNIMKEVTSDVTILCFHGGAYYLMDPASHRQATSKYAHLTGGRAYSVRYRLAPQNPFPAALLDALVSYLSLLYPPPGALHSPVKPSHIVFAGDSAGAHLSASLLQLLLQFHRSSPNRTPTVTFHGREVELPLPAGLALNSPWLDITRALPSIENNAQYDYLPPPSQSADVKFPPCPLWPTDPPRAELYCDGSAMCHPLVSPLAAKSWEGSPPIFMVCGEEMLADEGKVFAQRAARQGVTVVWEQYEAMPHCFALMLEGLQGGRMCVASYCKFIGDVVREPGDVKTEGWFVTAKKLDRKPVDVAKLIELTDEEVARLMNEVKKRKIMGLEGEAKAQPRL</sequence>
<accession>R7YTV3</accession>
<evidence type="ECO:0000313" key="4">
    <source>
        <dbReference type="Proteomes" id="UP000016924"/>
    </source>
</evidence>
<evidence type="ECO:0000256" key="1">
    <source>
        <dbReference type="ARBA" id="ARBA00022801"/>
    </source>
</evidence>
<dbReference type="PANTHER" id="PTHR48081">
    <property type="entry name" value="AB HYDROLASE SUPERFAMILY PROTEIN C4A8.06C"/>
    <property type="match status" value="1"/>
</dbReference>
<evidence type="ECO:0000259" key="2">
    <source>
        <dbReference type="Pfam" id="PF07859"/>
    </source>
</evidence>
<evidence type="ECO:0000313" key="3">
    <source>
        <dbReference type="EMBL" id="EON65244.1"/>
    </source>
</evidence>
<dbReference type="OMA" id="RQMMFKA"/>
<keyword evidence="4" id="KW-1185">Reference proteome</keyword>
<dbReference type="STRING" id="1168221.R7YTV3"/>
<dbReference type="GeneID" id="19901792"/>
<proteinExistence type="predicted"/>
<organism evidence="3 4">
    <name type="scientific">Coniosporium apollinis (strain CBS 100218)</name>
    <name type="common">Rock-inhabiting black yeast</name>
    <dbReference type="NCBI Taxonomy" id="1168221"/>
    <lineage>
        <taxon>Eukaryota</taxon>
        <taxon>Fungi</taxon>
        <taxon>Dikarya</taxon>
        <taxon>Ascomycota</taxon>
        <taxon>Pezizomycotina</taxon>
        <taxon>Dothideomycetes</taxon>
        <taxon>Dothideomycetes incertae sedis</taxon>
        <taxon>Coniosporium</taxon>
    </lineage>
</organism>
<dbReference type="HOGENOM" id="CLU_027519_0_0_1"/>
<dbReference type="GO" id="GO:0016787">
    <property type="term" value="F:hydrolase activity"/>
    <property type="evidence" value="ECO:0007669"/>
    <property type="project" value="UniProtKB-KW"/>
</dbReference>
<dbReference type="InterPro" id="IPR013094">
    <property type="entry name" value="AB_hydrolase_3"/>
</dbReference>
<feature type="domain" description="Alpha/beta hydrolase fold-3" evidence="2">
    <location>
        <begin position="156"/>
        <end position="396"/>
    </location>
</feature>
<dbReference type="InterPro" id="IPR050300">
    <property type="entry name" value="GDXG_lipolytic_enzyme"/>
</dbReference>
<dbReference type="OrthoDB" id="5354320at2759"/>
<dbReference type="eggNOG" id="KOG1515">
    <property type="taxonomic scope" value="Eukaryota"/>
</dbReference>
<gene>
    <name evidence="3" type="ORF">W97_04481</name>
</gene>
<name>R7YTV3_CONA1</name>
<dbReference type="Proteomes" id="UP000016924">
    <property type="component" value="Unassembled WGS sequence"/>
</dbReference>
<dbReference type="AlphaFoldDB" id="R7YTV3"/>
<keyword evidence="1" id="KW-0378">Hydrolase</keyword>
<dbReference type="RefSeq" id="XP_007780561.1">
    <property type="nucleotide sequence ID" value="XM_007782371.1"/>
</dbReference>
<dbReference type="Pfam" id="PF07859">
    <property type="entry name" value="Abhydrolase_3"/>
    <property type="match status" value="1"/>
</dbReference>